<gene>
    <name evidence="2" type="ORF">COV23_01815</name>
</gene>
<name>A0A2H0RC95_9BACT</name>
<keyword evidence="1" id="KW-0812">Transmembrane</keyword>
<dbReference type="InterPro" id="IPR038695">
    <property type="entry name" value="Saro_0823-like_sf"/>
</dbReference>
<organism evidence="2 3">
    <name type="scientific">Candidatus Wolfebacteria bacterium CG10_big_fil_rev_8_21_14_0_10_31_9</name>
    <dbReference type="NCBI Taxonomy" id="1975070"/>
    <lineage>
        <taxon>Bacteria</taxon>
        <taxon>Candidatus Wolfeibacteriota</taxon>
    </lineage>
</organism>
<dbReference type="PANTHER" id="PTHR37953:SF1">
    <property type="entry name" value="UPF0127 PROTEIN MJ1496"/>
    <property type="match status" value="1"/>
</dbReference>
<dbReference type="Gene3D" id="2.60.120.1140">
    <property type="entry name" value="Protein of unknown function DUF192"/>
    <property type="match status" value="1"/>
</dbReference>
<feature type="transmembrane region" description="Helical" evidence="1">
    <location>
        <begin position="6"/>
        <end position="25"/>
    </location>
</feature>
<keyword evidence="1" id="KW-1133">Transmembrane helix</keyword>
<comment type="caution">
    <text evidence="2">The sequence shown here is derived from an EMBL/GenBank/DDBJ whole genome shotgun (WGS) entry which is preliminary data.</text>
</comment>
<dbReference type="Proteomes" id="UP000231602">
    <property type="component" value="Unassembled WGS sequence"/>
</dbReference>
<evidence type="ECO:0008006" key="4">
    <source>
        <dbReference type="Google" id="ProtNLM"/>
    </source>
</evidence>
<dbReference type="InterPro" id="IPR003795">
    <property type="entry name" value="DUF192"/>
</dbReference>
<evidence type="ECO:0000313" key="3">
    <source>
        <dbReference type="Proteomes" id="UP000231602"/>
    </source>
</evidence>
<evidence type="ECO:0000313" key="2">
    <source>
        <dbReference type="EMBL" id="PIR44070.1"/>
    </source>
</evidence>
<dbReference type="Pfam" id="PF02643">
    <property type="entry name" value="DUF192"/>
    <property type="match status" value="1"/>
</dbReference>
<proteinExistence type="predicted"/>
<keyword evidence="1" id="KW-0472">Membrane</keyword>
<dbReference type="PANTHER" id="PTHR37953">
    <property type="entry name" value="UPF0127 PROTEIN MJ1496"/>
    <property type="match status" value="1"/>
</dbReference>
<accession>A0A2H0RC95</accession>
<evidence type="ECO:0000256" key="1">
    <source>
        <dbReference type="SAM" id="Phobius"/>
    </source>
</evidence>
<reference evidence="2 3" key="1">
    <citation type="submission" date="2017-09" db="EMBL/GenBank/DDBJ databases">
        <title>Depth-based differentiation of microbial function through sediment-hosted aquifers and enrichment of novel symbionts in the deep terrestrial subsurface.</title>
        <authorList>
            <person name="Probst A.J."/>
            <person name="Ladd B."/>
            <person name="Jarett J.K."/>
            <person name="Geller-Mcgrath D.E."/>
            <person name="Sieber C.M."/>
            <person name="Emerson J.B."/>
            <person name="Anantharaman K."/>
            <person name="Thomas B.C."/>
            <person name="Malmstrom R."/>
            <person name="Stieglmeier M."/>
            <person name="Klingl A."/>
            <person name="Woyke T."/>
            <person name="Ryan C.M."/>
            <person name="Banfield J.F."/>
        </authorList>
    </citation>
    <scope>NUCLEOTIDE SEQUENCE [LARGE SCALE GENOMIC DNA]</scope>
    <source>
        <strain evidence="2">CG10_big_fil_rev_8_21_14_0_10_31_9</strain>
    </source>
</reference>
<dbReference type="AlphaFoldDB" id="A0A2H0RC95"/>
<sequence>MRKFLTLFLIFIGAVILTVLLFIIYPNFFLSRKITFNADIKNDIKEIPKNSEPSISFVDKNLIIKVELETTPYQWAKGLMFRENLVDDTGMLFVFPSEGTRTFWMKDTLIPIDIVFISKDLVVTDIKENFEPCPTSQFICPTYSSKKLSQYVLEVNAGFVLKNIIKIGDKIELTSAENN</sequence>
<dbReference type="EMBL" id="PCXV01000029">
    <property type="protein sequence ID" value="PIR44070.1"/>
    <property type="molecule type" value="Genomic_DNA"/>
</dbReference>
<protein>
    <recommendedName>
        <fullName evidence="4">DUF192 domain-containing protein</fullName>
    </recommendedName>
</protein>